<dbReference type="PIRSF" id="PIRSF037511">
    <property type="entry name" value="Transl_init_SUI1_pro"/>
    <property type="match status" value="1"/>
</dbReference>
<name>A0A940YHN2_9BURK</name>
<dbReference type="GO" id="GO:0003743">
    <property type="term" value="F:translation initiation factor activity"/>
    <property type="evidence" value="ECO:0007669"/>
    <property type="project" value="InterPro"/>
</dbReference>
<evidence type="ECO:0000256" key="1">
    <source>
        <dbReference type="ARBA" id="ARBA00005422"/>
    </source>
</evidence>
<evidence type="ECO:0000313" key="5">
    <source>
        <dbReference type="EMBL" id="MBQ0958296.1"/>
    </source>
</evidence>
<keyword evidence="3" id="KW-0648">Protein biosynthesis</keyword>
<keyword evidence="6" id="KW-1185">Reference proteome</keyword>
<evidence type="ECO:0000256" key="3">
    <source>
        <dbReference type="ARBA" id="ARBA00022917"/>
    </source>
</evidence>
<dbReference type="PANTHER" id="PTHR12789:SF0">
    <property type="entry name" value="DENSITY-REGULATED PROTEIN"/>
    <property type="match status" value="1"/>
</dbReference>
<gene>
    <name evidence="5" type="ORF">KAK06_04945</name>
</gene>
<dbReference type="InterPro" id="IPR001950">
    <property type="entry name" value="SUI1"/>
</dbReference>
<dbReference type="InterPro" id="IPR050318">
    <property type="entry name" value="DENR/SUI1_TIF"/>
</dbReference>
<reference evidence="5" key="1">
    <citation type="submission" date="2021-04" db="EMBL/GenBank/DDBJ databases">
        <title>The genome sequence of Ideonella sp. 4Y11.</title>
        <authorList>
            <person name="Liu Y."/>
        </authorList>
    </citation>
    <scope>NUCLEOTIDE SEQUENCE</scope>
    <source>
        <strain evidence="5">4Y11</strain>
    </source>
</reference>
<dbReference type="Proteomes" id="UP000678374">
    <property type="component" value="Unassembled WGS sequence"/>
</dbReference>
<sequence length="122" mass="12502">MPSSRDSRPVYSTDTGRLCPGCAQPVALCRCREQARAAARPAGDGTVRVSREVAGRGGKVVTVVRGLPGSDAELAATAKALKAACGSGGTLKDGVLEIQGEQRDKVVAWLQARGLSVKRAGG</sequence>
<evidence type="ECO:0000313" key="6">
    <source>
        <dbReference type="Proteomes" id="UP000678374"/>
    </source>
</evidence>
<dbReference type="AlphaFoldDB" id="A0A940YHN2"/>
<dbReference type="RefSeq" id="WP_210800810.1">
    <property type="nucleotide sequence ID" value="NZ_JAGQDE010000003.1"/>
</dbReference>
<comment type="caution">
    <text evidence="5">The sequence shown here is derived from an EMBL/GenBank/DDBJ whole genome shotgun (WGS) entry which is preliminary data.</text>
</comment>
<evidence type="ECO:0000259" key="4">
    <source>
        <dbReference type="PROSITE" id="PS50296"/>
    </source>
</evidence>
<dbReference type="Pfam" id="PF01253">
    <property type="entry name" value="SUI1"/>
    <property type="match status" value="1"/>
</dbReference>
<feature type="domain" description="SUI1" evidence="4">
    <location>
        <begin position="56"/>
        <end position="114"/>
    </location>
</feature>
<dbReference type="GO" id="GO:0003729">
    <property type="term" value="F:mRNA binding"/>
    <property type="evidence" value="ECO:0007669"/>
    <property type="project" value="TreeGrafter"/>
</dbReference>
<evidence type="ECO:0000256" key="2">
    <source>
        <dbReference type="ARBA" id="ARBA00022845"/>
    </source>
</evidence>
<proteinExistence type="inferred from homology"/>
<dbReference type="GO" id="GO:0006417">
    <property type="term" value="P:regulation of translation"/>
    <property type="evidence" value="ECO:0007669"/>
    <property type="project" value="UniProtKB-KW"/>
</dbReference>
<dbReference type="PROSITE" id="PS50296">
    <property type="entry name" value="SUI1"/>
    <property type="match status" value="1"/>
</dbReference>
<dbReference type="EMBL" id="JAGQDE010000003">
    <property type="protein sequence ID" value="MBQ0958296.1"/>
    <property type="molecule type" value="Genomic_DNA"/>
</dbReference>
<accession>A0A940YHN2</accession>
<organism evidence="5 6">
    <name type="scientific">Ideonella aquatica</name>
    <dbReference type="NCBI Taxonomy" id="2824119"/>
    <lineage>
        <taxon>Bacteria</taxon>
        <taxon>Pseudomonadati</taxon>
        <taxon>Pseudomonadota</taxon>
        <taxon>Betaproteobacteria</taxon>
        <taxon>Burkholderiales</taxon>
        <taxon>Sphaerotilaceae</taxon>
        <taxon>Ideonella</taxon>
    </lineage>
</organism>
<keyword evidence="2" id="KW-0810">Translation regulation</keyword>
<dbReference type="InterPro" id="IPR036877">
    <property type="entry name" value="SUI1_dom_sf"/>
</dbReference>
<dbReference type="GO" id="GO:0001731">
    <property type="term" value="P:formation of translation preinitiation complex"/>
    <property type="evidence" value="ECO:0007669"/>
    <property type="project" value="TreeGrafter"/>
</dbReference>
<dbReference type="Gene3D" id="3.30.780.10">
    <property type="entry name" value="SUI1-like domain"/>
    <property type="match status" value="1"/>
</dbReference>
<comment type="similarity">
    <text evidence="1">Belongs to the SUI1 family.</text>
</comment>
<protein>
    <submittedName>
        <fullName evidence="5">Stress response translation initiation inhibitor YciH</fullName>
    </submittedName>
</protein>
<dbReference type="InterPro" id="IPR005872">
    <property type="entry name" value="SUI1_arc_bac"/>
</dbReference>
<dbReference type="SUPFAM" id="SSF55159">
    <property type="entry name" value="eIF1-like"/>
    <property type="match status" value="1"/>
</dbReference>
<dbReference type="CDD" id="cd11567">
    <property type="entry name" value="YciH_like"/>
    <property type="match status" value="1"/>
</dbReference>
<dbReference type="GO" id="GO:0002188">
    <property type="term" value="P:translation reinitiation"/>
    <property type="evidence" value="ECO:0007669"/>
    <property type="project" value="TreeGrafter"/>
</dbReference>
<dbReference type="PANTHER" id="PTHR12789">
    <property type="entry name" value="DENSITY-REGULATED PROTEIN HOMOLOG"/>
    <property type="match status" value="1"/>
</dbReference>